<proteinExistence type="predicted"/>
<sequence>MEGVGARLGRSSTRYGPATVFSGPVRKWKKRWITLAAPNNSAAARVNGNAARSHLLLYKWAPVSSTPADSAAQPEEPPPRKFRYVPDSSMAVSDGPFVKIHDGLVAAENDLSSDGVKQLSIVLHYDIPFTHNLWHISVLEDQKQEDAEKLDETNEPSDADPSSQINQNVSSNTKPDMNDIVMGFIGYIDIDNGIANAGLHWVQRSNVIIFIMKIRSQCWASPVEPSNFIIFIMKIRSYSGLEVSDTEQNSADDNNLANLDLNLGLKATYNERETKSRNNVSDEGDQVEKINLDEEIEMNNRTDSEVPNKLKRKKLSPLTSK</sequence>
<organism evidence="2 3">
    <name type="scientific">Zingiber officinale</name>
    <name type="common">Ginger</name>
    <name type="synonym">Amomum zingiber</name>
    <dbReference type="NCBI Taxonomy" id="94328"/>
    <lineage>
        <taxon>Eukaryota</taxon>
        <taxon>Viridiplantae</taxon>
        <taxon>Streptophyta</taxon>
        <taxon>Embryophyta</taxon>
        <taxon>Tracheophyta</taxon>
        <taxon>Spermatophyta</taxon>
        <taxon>Magnoliopsida</taxon>
        <taxon>Liliopsida</taxon>
        <taxon>Zingiberales</taxon>
        <taxon>Zingiberaceae</taxon>
        <taxon>Zingiber</taxon>
    </lineage>
</organism>
<evidence type="ECO:0000313" key="2">
    <source>
        <dbReference type="EMBL" id="KAG6499106.1"/>
    </source>
</evidence>
<feature type="region of interest" description="Disordered" evidence="1">
    <location>
        <begin position="145"/>
        <end position="174"/>
    </location>
</feature>
<comment type="caution">
    <text evidence="2">The sequence shown here is derived from an EMBL/GenBank/DDBJ whole genome shotgun (WGS) entry which is preliminary data.</text>
</comment>
<dbReference type="PANTHER" id="PTHR34572">
    <property type="entry name" value="GOLGIN FAMILY A PROTEIN"/>
    <property type="match status" value="1"/>
</dbReference>
<reference evidence="2 3" key="1">
    <citation type="submission" date="2020-08" db="EMBL/GenBank/DDBJ databases">
        <title>Plant Genome Project.</title>
        <authorList>
            <person name="Zhang R.-G."/>
        </authorList>
    </citation>
    <scope>NUCLEOTIDE SEQUENCE [LARGE SCALE GENOMIC DNA]</scope>
    <source>
        <tissue evidence="2">Rhizome</tissue>
    </source>
</reference>
<dbReference type="EMBL" id="JACMSC010000011">
    <property type="protein sequence ID" value="KAG6499106.1"/>
    <property type="molecule type" value="Genomic_DNA"/>
</dbReference>
<feature type="compositionally biased region" description="Polar residues" evidence="1">
    <location>
        <begin position="160"/>
        <end position="174"/>
    </location>
</feature>
<gene>
    <name evidence="2" type="ORF">ZIOFF_038862</name>
</gene>
<dbReference type="PANTHER" id="PTHR34572:SF1">
    <property type="entry name" value="GOLGIN FAMILY A PROTEIN"/>
    <property type="match status" value="1"/>
</dbReference>
<feature type="region of interest" description="Disordered" evidence="1">
    <location>
        <begin position="272"/>
        <end position="321"/>
    </location>
</feature>
<protein>
    <submittedName>
        <fullName evidence="2">Uncharacterized protein</fullName>
    </submittedName>
</protein>
<evidence type="ECO:0000313" key="3">
    <source>
        <dbReference type="Proteomes" id="UP000734854"/>
    </source>
</evidence>
<feature type="compositionally biased region" description="Basic and acidic residues" evidence="1">
    <location>
        <begin position="286"/>
        <end position="308"/>
    </location>
</feature>
<accession>A0A8J5L2L5</accession>
<name>A0A8J5L2L5_ZINOF</name>
<dbReference type="AlphaFoldDB" id="A0A8J5L2L5"/>
<dbReference type="Proteomes" id="UP000734854">
    <property type="component" value="Unassembled WGS sequence"/>
</dbReference>
<evidence type="ECO:0000256" key="1">
    <source>
        <dbReference type="SAM" id="MobiDB-lite"/>
    </source>
</evidence>
<keyword evidence="3" id="KW-1185">Reference proteome</keyword>